<evidence type="ECO:0000313" key="2">
    <source>
        <dbReference type="Proteomes" id="UP000785679"/>
    </source>
</evidence>
<name>A0A8J8T6I9_HALGN</name>
<gene>
    <name evidence="1" type="ORF">FGO68_gene16670</name>
</gene>
<sequence length="209" mass="21425">MVLHYILQAAGYIYQFHIQFGFQLRAFPRFVQPGFMAGAEVLCGVTVKGVVLVVLKIGCRQQPGIVPALNVTIFQSLSRKAASAFCEGIGIACGTVGIREAGLALVSACQGFATCAVFGAGPVAFADFVIVLLIGVSVSPCFAHNHSIRIDAQQLGAHSIWLAGIIVEAEGCPPTGLVRVAGGADVQGGHAFAEVAEGAEGAVGGTTAL</sequence>
<dbReference type="EMBL" id="RRYP01002936">
    <property type="protein sequence ID" value="TNV84287.1"/>
    <property type="molecule type" value="Genomic_DNA"/>
</dbReference>
<comment type="caution">
    <text evidence="1">The sequence shown here is derived from an EMBL/GenBank/DDBJ whole genome shotgun (WGS) entry which is preliminary data.</text>
</comment>
<dbReference type="Proteomes" id="UP000785679">
    <property type="component" value="Unassembled WGS sequence"/>
</dbReference>
<keyword evidence="2" id="KW-1185">Reference proteome</keyword>
<dbReference type="AlphaFoldDB" id="A0A8J8T6I9"/>
<organism evidence="1 2">
    <name type="scientific">Halteria grandinella</name>
    <dbReference type="NCBI Taxonomy" id="5974"/>
    <lineage>
        <taxon>Eukaryota</taxon>
        <taxon>Sar</taxon>
        <taxon>Alveolata</taxon>
        <taxon>Ciliophora</taxon>
        <taxon>Intramacronucleata</taxon>
        <taxon>Spirotrichea</taxon>
        <taxon>Stichotrichia</taxon>
        <taxon>Sporadotrichida</taxon>
        <taxon>Halteriidae</taxon>
        <taxon>Halteria</taxon>
    </lineage>
</organism>
<evidence type="ECO:0000313" key="1">
    <source>
        <dbReference type="EMBL" id="TNV84287.1"/>
    </source>
</evidence>
<protein>
    <submittedName>
        <fullName evidence="1">Uncharacterized protein</fullName>
    </submittedName>
</protein>
<reference evidence="1" key="1">
    <citation type="submission" date="2019-06" db="EMBL/GenBank/DDBJ databases">
        <authorList>
            <person name="Zheng W."/>
        </authorList>
    </citation>
    <scope>NUCLEOTIDE SEQUENCE</scope>
    <source>
        <strain evidence="1">QDHG01</strain>
    </source>
</reference>
<accession>A0A8J8T6I9</accession>
<proteinExistence type="predicted"/>